<dbReference type="Proteomes" id="UP001140094">
    <property type="component" value="Unassembled WGS sequence"/>
</dbReference>
<dbReference type="PROSITE" id="PS50011">
    <property type="entry name" value="PROTEIN_KINASE_DOM"/>
    <property type="match status" value="1"/>
</dbReference>
<keyword evidence="1" id="KW-0723">Serine/threonine-protein kinase</keyword>
<evidence type="ECO:0000313" key="9">
    <source>
        <dbReference type="EMBL" id="KAJ2802037.1"/>
    </source>
</evidence>
<proteinExistence type="predicted"/>
<accession>A0A9W8HVM5</accession>
<evidence type="ECO:0000313" key="10">
    <source>
        <dbReference type="Proteomes" id="UP001140094"/>
    </source>
</evidence>
<feature type="domain" description="Protein kinase" evidence="7">
    <location>
        <begin position="1"/>
        <end position="204"/>
    </location>
</feature>
<feature type="compositionally biased region" description="Basic residues" evidence="6">
    <location>
        <begin position="411"/>
        <end position="424"/>
    </location>
</feature>
<dbReference type="Gene3D" id="3.30.200.20">
    <property type="entry name" value="Phosphorylase Kinase, domain 1"/>
    <property type="match status" value="1"/>
</dbReference>
<evidence type="ECO:0000259" key="8">
    <source>
        <dbReference type="PROSITE" id="PS51285"/>
    </source>
</evidence>
<name>A0A9W8HVM5_9FUNG</name>
<feature type="compositionally biased region" description="Low complexity" evidence="6">
    <location>
        <begin position="676"/>
        <end position="689"/>
    </location>
</feature>
<dbReference type="InterPro" id="IPR000719">
    <property type="entry name" value="Prot_kinase_dom"/>
</dbReference>
<dbReference type="SUPFAM" id="SSF56112">
    <property type="entry name" value="Protein kinase-like (PK-like)"/>
    <property type="match status" value="1"/>
</dbReference>
<dbReference type="Pfam" id="PF00069">
    <property type="entry name" value="Pkinase"/>
    <property type="match status" value="1"/>
</dbReference>
<evidence type="ECO:0000256" key="4">
    <source>
        <dbReference type="ARBA" id="ARBA00022777"/>
    </source>
</evidence>
<organism evidence="9 10">
    <name type="scientific">Coemansia guatemalensis</name>
    <dbReference type="NCBI Taxonomy" id="2761395"/>
    <lineage>
        <taxon>Eukaryota</taxon>
        <taxon>Fungi</taxon>
        <taxon>Fungi incertae sedis</taxon>
        <taxon>Zoopagomycota</taxon>
        <taxon>Kickxellomycotina</taxon>
        <taxon>Kickxellomycetes</taxon>
        <taxon>Kickxellales</taxon>
        <taxon>Kickxellaceae</taxon>
        <taxon>Coemansia</taxon>
    </lineage>
</organism>
<dbReference type="GO" id="GO:0005524">
    <property type="term" value="F:ATP binding"/>
    <property type="evidence" value="ECO:0007669"/>
    <property type="project" value="UniProtKB-KW"/>
</dbReference>
<dbReference type="OrthoDB" id="354826at2759"/>
<evidence type="ECO:0008006" key="11">
    <source>
        <dbReference type="Google" id="ProtNLM"/>
    </source>
</evidence>
<feature type="region of interest" description="Disordered" evidence="6">
    <location>
        <begin position="410"/>
        <end position="447"/>
    </location>
</feature>
<protein>
    <recommendedName>
        <fullName evidence="11">Kinase-like protein</fullName>
    </recommendedName>
</protein>
<evidence type="ECO:0000256" key="6">
    <source>
        <dbReference type="SAM" id="MobiDB-lite"/>
    </source>
</evidence>
<keyword evidence="3" id="KW-0547">Nucleotide-binding</keyword>
<evidence type="ECO:0000256" key="2">
    <source>
        <dbReference type="ARBA" id="ARBA00022679"/>
    </source>
</evidence>
<dbReference type="EMBL" id="JANBUO010000718">
    <property type="protein sequence ID" value="KAJ2802037.1"/>
    <property type="molecule type" value="Genomic_DNA"/>
</dbReference>
<evidence type="ECO:0000259" key="7">
    <source>
        <dbReference type="PROSITE" id="PS50011"/>
    </source>
</evidence>
<evidence type="ECO:0000256" key="5">
    <source>
        <dbReference type="ARBA" id="ARBA00022840"/>
    </source>
</evidence>
<dbReference type="InterPro" id="IPR011009">
    <property type="entry name" value="Kinase-like_dom_sf"/>
</dbReference>
<keyword evidence="2" id="KW-0808">Transferase</keyword>
<sequence>MRERDMLESIDHPFIAGLRFSFQDTYGIYMATDLMSGGNLRDLTNIRRFSEAVVRFWAAELACALHYLHNELGIIHNAVRLENILIDNVGHVALTNFKSAVRLTERSTKAGCTSSVDWWGLGIVMFECLFGKHPFRGTDTDQPWSPQSCTSLQSTDKVVFPVTTDSRITLDCMSAIRGLLHHDARQRLGSGERGSTRLKQHPFFATFDWSQLEDREVMPPFAPPDKYSANCDALEYPELGECMDLQLRPLDPHPDLIELERGFMDYDYMEFHRLRAYLDRHGSIDKNAADAIRQSSTIVRDSLDIAGRMASADVPLEYLTLGGRPLVKTQADLFAAASCGREGLGESSSRPSIADLDGRGRESFSMLRKSSSLAVSPGFRNNLLDTRPASRALRQSGQIVRRTTTTAIARIRGHRTRGERKKRSSPLAGTPEEIPTSENVLESPPTPNRALPIMVQVPPSFIPMDPLTWTQLDSEQRALARRYCRKLVEENQRLMSMLLMEQEEDEEFAAAMSAGSYIRDGSAENVLFQSTYSLTASSLLSTTREAGSRRGITPTMPSATKCSMPTDPMPPLLPGARPKVAQSVTGSINSNSSCDSNNSCSGDYRTLSGGPTAAPLPRKRGDPAVYLFSDMLGPACKSTPSLLPGSTQAPLHQTQQKLPRQPPKATANVRRMHAKSAGAASGSPSVAVPRLQPIAAKWPSARRPSDPPKPSLQRKHKRQPFLDISDYTGGLRRSSRSADEIPMSPDPDDWDLLPETLDRLGLPTAEDDKAVSAAEEELLASSIAAAEQHDVHTRKRIMQI</sequence>
<feature type="region of interest" description="Disordered" evidence="6">
    <location>
        <begin position="545"/>
        <end position="565"/>
    </location>
</feature>
<gene>
    <name evidence="9" type="ORF">H4R20_003432</name>
</gene>
<feature type="region of interest" description="Disordered" evidence="6">
    <location>
        <begin position="638"/>
        <end position="753"/>
    </location>
</feature>
<comment type="caution">
    <text evidence="9">The sequence shown here is derived from an EMBL/GenBank/DDBJ whole genome shotgun (WGS) entry which is preliminary data.</text>
</comment>
<keyword evidence="4" id="KW-0418">Kinase</keyword>
<dbReference type="AlphaFoldDB" id="A0A9W8HVM5"/>
<dbReference type="PANTHER" id="PTHR24351">
    <property type="entry name" value="RIBOSOMAL PROTEIN S6 KINASE"/>
    <property type="match status" value="1"/>
</dbReference>
<dbReference type="Gene3D" id="1.10.510.10">
    <property type="entry name" value="Transferase(Phosphotransferase) domain 1"/>
    <property type="match status" value="1"/>
</dbReference>
<evidence type="ECO:0000256" key="1">
    <source>
        <dbReference type="ARBA" id="ARBA00022527"/>
    </source>
</evidence>
<keyword evidence="5" id="KW-0067">ATP-binding</keyword>
<reference evidence="9" key="1">
    <citation type="submission" date="2022-07" db="EMBL/GenBank/DDBJ databases">
        <title>Phylogenomic reconstructions and comparative analyses of Kickxellomycotina fungi.</title>
        <authorList>
            <person name="Reynolds N.K."/>
            <person name="Stajich J.E."/>
            <person name="Barry K."/>
            <person name="Grigoriev I.V."/>
            <person name="Crous P."/>
            <person name="Smith M.E."/>
        </authorList>
    </citation>
    <scope>NUCLEOTIDE SEQUENCE</scope>
    <source>
        <strain evidence="9">NRRL 1565</strain>
    </source>
</reference>
<evidence type="ECO:0000256" key="3">
    <source>
        <dbReference type="ARBA" id="ARBA00022741"/>
    </source>
</evidence>
<dbReference type="PROSITE" id="PS51285">
    <property type="entry name" value="AGC_KINASE_CTER"/>
    <property type="match status" value="1"/>
</dbReference>
<dbReference type="SMART" id="SM00220">
    <property type="entry name" value="S_TKc"/>
    <property type="match status" value="1"/>
</dbReference>
<feature type="domain" description="AGC-kinase C-terminal" evidence="8">
    <location>
        <begin position="205"/>
        <end position="278"/>
    </location>
</feature>
<dbReference type="InterPro" id="IPR000961">
    <property type="entry name" value="AGC-kinase_C"/>
</dbReference>
<keyword evidence="10" id="KW-1185">Reference proteome</keyword>
<feature type="compositionally biased region" description="Polar residues" evidence="6">
    <location>
        <begin position="638"/>
        <end position="658"/>
    </location>
</feature>
<dbReference type="GO" id="GO:0004674">
    <property type="term" value="F:protein serine/threonine kinase activity"/>
    <property type="evidence" value="ECO:0007669"/>
    <property type="project" value="UniProtKB-KW"/>
</dbReference>